<evidence type="ECO:0000313" key="1">
    <source>
        <dbReference type="EMBL" id="NYY94662.1"/>
    </source>
</evidence>
<organism evidence="1">
    <name type="scientific">Bradyrhizobium barranii subsp. barranii</name>
    <dbReference type="NCBI Taxonomy" id="2823807"/>
    <lineage>
        <taxon>Bacteria</taxon>
        <taxon>Pseudomonadati</taxon>
        <taxon>Pseudomonadota</taxon>
        <taxon>Alphaproteobacteria</taxon>
        <taxon>Hyphomicrobiales</taxon>
        <taxon>Nitrobacteraceae</taxon>
        <taxon>Bradyrhizobium</taxon>
        <taxon>Bradyrhizobium barranii</taxon>
    </lineage>
</organism>
<evidence type="ECO:0000313" key="3">
    <source>
        <dbReference type="Proteomes" id="UP000564836"/>
    </source>
</evidence>
<dbReference type="EMBL" id="CP088280">
    <property type="protein sequence ID" value="UGX98505.1"/>
    <property type="molecule type" value="Genomic_DNA"/>
</dbReference>
<reference evidence="2 3" key="3">
    <citation type="journal article" date="2022" name="Int. J. Syst. Evol. Microbiol.">
        <title>Strains of Bradyrhizobium barranii sp. nov. associated with legumes native to Canada are symbionts of soybeans and belong to different subspecies (subsp. barranii subsp. nov. and subsp. apii subsp. nov.) and symbiovars (sv. glycinearum and sv. septentrionale).</title>
        <authorList>
            <person name="Bromfield E.S.P."/>
            <person name="Cloutier S."/>
            <person name="Wasai-Hara S."/>
            <person name="Minamisawa K."/>
        </authorList>
    </citation>
    <scope>NUCLEOTIDE SEQUENCE [LARGE SCALE GENOMIC DNA]</scope>
    <source>
        <strain evidence="2 3">323S2</strain>
    </source>
</reference>
<dbReference type="EMBL" id="JACBFH010000001">
    <property type="protein sequence ID" value="NYY94662.1"/>
    <property type="molecule type" value="Genomic_DNA"/>
</dbReference>
<name>A0A7Z0QJR5_9BRAD</name>
<dbReference type="RefSeq" id="WP_166341160.1">
    <property type="nucleotide sequence ID" value="NZ_CP088280.1"/>
</dbReference>
<dbReference type="AlphaFoldDB" id="A0A7Z0QJR5"/>
<sequence>MADRRTLPRGGSQTPGDPCDLFLSRRAPRWRIEAGFGYTKLIRKLGDVLEDNLSAL</sequence>
<dbReference type="Proteomes" id="UP000564836">
    <property type="component" value="Chromosome"/>
</dbReference>
<accession>A0A7Z0QJR5</accession>
<gene>
    <name evidence="2" type="ORF">G6321_00026650</name>
    <name evidence="1" type="ORF">G6321_41585</name>
</gene>
<evidence type="ECO:0000313" key="2">
    <source>
        <dbReference type="EMBL" id="UGX98505.1"/>
    </source>
</evidence>
<reference evidence="2 3" key="1">
    <citation type="journal article" date="2017" name="Syst. Appl. Microbiol.">
        <title>Soybeans inoculated with root zone soils of Canadian native legumes harbour diverse and novel Bradyrhizobium spp. that possess agricultural potential.</title>
        <authorList>
            <person name="Bromfield E.S.P."/>
            <person name="Cloutier S."/>
            <person name="Tambong J.T."/>
            <person name="Tran Thi T.V."/>
        </authorList>
    </citation>
    <scope>NUCLEOTIDE SEQUENCE [LARGE SCALE GENOMIC DNA]</scope>
    <source>
        <strain evidence="2 3">323S2</strain>
    </source>
</reference>
<reference evidence="1" key="2">
    <citation type="submission" date="2020-06" db="EMBL/GenBank/DDBJ databases">
        <title>Whole Genome Sequence of Bradyrhizobium sp. Strain 323S2.</title>
        <authorList>
            <person name="Bromfield E.S.P."/>
        </authorList>
    </citation>
    <scope>NUCLEOTIDE SEQUENCE [LARGE SCALE GENOMIC DNA]</scope>
    <source>
        <strain evidence="1">323S2</strain>
    </source>
</reference>
<proteinExistence type="predicted"/>
<protein>
    <submittedName>
        <fullName evidence="1">Uncharacterized protein</fullName>
    </submittedName>
</protein>